<accession>A0A2N3PV01</accession>
<dbReference type="InterPro" id="IPR014718">
    <property type="entry name" value="GH-type_carb-bd"/>
</dbReference>
<name>A0A2N3PV01_9PROT</name>
<dbReference type="SUPFAM" id="SSF74650">
    <property type="entry name" value="Galactose mutarotase-like"/>
    <property type="match status" value="1"/>
</dbReference>
<dbReference type="AlphaFoldDB" id="A0A2N3PV01"/>
<organism evidence="1 2">
    <name type="scientific">Telmatospirillum siberiense</name>
    <dbReference type="NCBI Taxonomy" id="382514"/>
    <lineage>
        <taxon>Bacteria</taxon>
        <taxon>Pseudomonadati</taxon>
        <taxon>Pseudomonadota</taxon>
        <taxon>Alphaproteobacteria</taxon>
        <taxon>Rhodospirillales</taxon>
        <taxon>Rhodospirillaceae</taxon>
        <taxon>Telmatospirillum</taxon>
    </lineage>
</organism>
<dbReference type="RefSeq" id="WP_101251028.1">
    <property type="nucleotide sequence ID" value="NZ_PIUM01000013.1"/>
</dbReference>
<reference evidence="2" key="1">
    <citation type="submission" date="2017-12" db="EMBL/GenBank/DDBJ databases">
        <title>Draft genome sequence of Telmatospirillum siberiense 26-4b1T, an acidotolerant peatland alphaproteobacterium potentially involved in sulfur cycling.</title>
        <authorList>
            <person name="Hausmann B."/>
            <person name="Pjevac P."/>
            <person name="Schreck K."/>
            <person name="Herbold C.W."/>
            <person name="Daims H."/>
            <person name="Wagner M."/>
            <person name="Pester M."/>
            <person name="Loy A."/>
        </authorList>
    </citation>
    <scope>NUCLEOTIDE SEQUENCE [LARGE SCALE GENOMIC DNA]</scope>
    <source>
        <strain evidence="2">26-4b1</strain>
    </source>
</reference>
<dbReference type="InterPro" id="IPR037481">
    <property type="entry name" value="LacX"/>
</dbReference>
<evidence type="ECO:0000313" key="1">
    <source>
        <dbReference type="EMBL" id="PKU24233.1"/>
    </source>
</evidence>
<dbReference type="InterPro" id="IPR011013">
    <property type="entry name" value="Gal_mutarotase_sf_dom"/>
</dbReference>
<evidence type="ECO:0000313" key="2">
    <source>
        <dbReference type="Proteomes" id="UP000233293"/>
    </source>
</evidence>
<comment type="caution">
    <text evidence="1">The sequence shown here is derived from an EMBL/GenBank/DDBJ whole genome shotgun (WGS) entry which is preliminary data.</text>
</comment>
<dbReference type="OrthoDB" id="9795355at2"/>
<sequence length="304" mass="33915">MRRHVDDAMTGPTVSIGKGALRARIAVKGGQLLSLVPSWGGEVLWQGEASVWPWHAPNLFPVVGAVAGDHLVHRGVRYPMEAHGFLRHCPMTLIERTDETARFLLIDGEGTRPHYPFAFRLVLSFAIAGDRLIQSFLVENPGREPLPVSLGGHPAFRWPMTPDGDRLAHRLIFAEPEAGPIRRVVRGGLGPEPFPTPVIGRVLPLDDRLFEMSAIVWDRLVSRTIWFGIPGGVGIEMRFDDFPHFGLWTRPGYPFLCLEPWQGHISPTGFDGELTDKPGIVKIAAGEKRQWTFSIRPLRHMAEE</sequence>
<dbReference type="GO" id="GO:0005975">
    <property type="term" value="P:carbohydrate metabolic process"/>
    <property type="evidence" value="ECO:0007669"/>
    <property type="project" value="InterPro"/>
</dbReference>
<dbReference type="EMBL" id="PIUM01000013">
    <property type="protein sequence ID" value="PKU24233.1"/>
    <property type="molecule type" value="Genomic_DNA"/>
</dbReference>
<proteinExistence type="predicted"/>
<keyword evidence="2" id="KW-1185">Reference proteome</keyword>
<dbReference type="CDD" id="cd09024">
    <property type="entry name" value="Aldose_epim_lacX"/>
    <property type="match status" value="1"/>
</dbReference>
<dbReference type="InterPro" id="IPR008183">
    <property type="entry name" value="Aldose_1/G6P_1-epimerase"/>
</dbReference>
<protein>
    <submittedName>
        <fullName evidence="1">Aldose epimerase</fullName>
    </submittedName>
</protein>
<dbReference type="GO" id="GO:0030246">
    <property type="term" value="F:carbohydrate binding"/>
    <property type="evidence" value="ECO:0007669"/>
    <property type="project" value="InterPro"/>
</dbReference>
<dbReference type="Pfam" id="PF01263">
    <property type="entry name" value="Aldose_epim"/>
    <property type="match status" value="1"/>
</dbReference>
<dbReference type="Gene3D" id="2.70.98.10">
    <property type="match status" value="1"/>
</dbReference>
<dbReference type="GO" id="GO:0016853">
    <property type="term" value="F:isomerase activity"/>
    <property type="evidence" value="ECO:0007669"/>
    <property type="project" value="InterPro"/>
</dbReference>
<dbReference type="Proteomes" id="UP000233293">
    <property type="component" value="Unassembled WGS sequence"/>
</dbReference>
<gene>
    <name evidence="1" type="ORF">CWS72_12985</name>
</gene>